<dbReference type="AlphaFoldDB" id="Q5GYI0"/>
<dbReference type="SUPFAM" id="SSF53335">
    <property type="entry name" value="S-adenosyl-L-methionine-dependent methyltransferases"/>
    <property type="match status" value="1"/>
</dbReference>
<evidence type="ECO:0000313" key="2">
    <source>
        <dbReference type="EMBL" id="AAW76241.1"/>
    </source>
</evidence>
<dbReference type="Pfam" id="PF08241">
    <property type="entry name" value="Methyltransf_11"/>
    <property type="match status" value="1"/>
</dbReference>
<dbReference type="PANTHER" id="PTHR42912">
    <property type="entry name" value="METHYLTRANSFERASE"/>
    <property type="match status" value="1"/>
</dbReference>
<keyword evidence="3" id="KW-1185">Reference proteome</keyword>
<dbReference type="PANTHER" id="PTHR42912:SF93">
    <property type="entry name" value="N6-ADENOSINE-METHYLTRANSFERASE TMT1A"/>
    <property type="match status" value="1"/>
</dbReference>
<evidence type="ECO:0000259" key="1">
    <source>
        <dbReference type="Pfam" id="PF08241"/>
    </source>
</evidence>
<accession>Q5GYI0</accession>
<reference evidence="2 3" key="1">
    <citation type="journal article" date="2005" name="Nucleic Acids Res.">
        <title>The genome sequence of Xanthomonas oryzae pathovar oryzae KACC10331, the bacterial blight pathogen of rice.</title>
        <authorList>
            <person name="Lee B.M."/>
            <person name="Park Y.J."/>
            <person name="Park D.S."/>
            <person name="Kang H.W."/>
            <person name="Kim J.G."/>
            <person name="Song E.S."/>
            <person name="Park I.C."/>
            <person name="Yoon U.H."/>
            <person name="Hahn J.H."/>
            <person name="Koo B.S."/>
            <person name="Lee G.B."/>
            <person name="Kim H."/>
            <person name="Park H.S."/>
            <person name="Yoon K.O."/>
            <person name="Kim J.H."/>
            <person name="Jung C.H."/>
            <person name="Koh N.H."/>
            <person name="Seo J.S."/>
            <person name="Go S.J."/>
        </authorList>
    </citation>
    <scope>NUCLEOTIDE SEQUENCE [LARGE SCALE GENOMIC DNA]</scope>
    <source>
        <strain evidence="3">KACC10331 / KXO85</strain>
    </source>
</reference>
<dbReference type="HOGENOM" id="CLU_1194516_0_0_6"/>
<protein>
    <submittedName>
        <fullName evidence="2">Biotin synthesis protein</fullName>
    </submittedName>
</protein>
<dbReference type="CDD" id="cd02440">
    <property type="entry name" value="AdoMet_MTases"/>
    <property type="match status" value="1"/>
</dbReference>
<gene>
    <name evidence="2" type="primary">bioC</name>
    <name evidence="2" type="ordered locus">XOO2987</name>
</gene>
<sequence>MRIAGATGADHRAGCACAGCRWSIFVSAVPVLEPAAAYALWAQAYPPHAHNPVMLAEERAMLDLMPASLQGQHVLDAGCGSGRYMLHALRRGARHVTGVDLSPQMLQRAGAELAQEWQAARIGLQQGRLDQLPMPDAVADLSVCGLVVGHLQRLWPALEELHRVTRVGGIVLCSDVHPIGHALGWRRDFKADRQHYAVRHTQHLYSHWHSACTALGFAIEAVAEPMLDPADIPAGARFDQTALQVPVALVLRLRRVA</sequence>
<dbReference type="GO" id="GO:0008757">
    <property type="term" value="F:S-adenosylmethionine-dependent methyltransferase activity"/>
    <property type="evidence" value="ECO:0007669"/>
    <property type="project" value="InterPro"/>
</dbReference>
<feature type="domain" description="Methyltransferase type 11" evidence="1">
    <location>
        <begin position="75"/>
        <end position="173"/>
    </location>
</feature>
<dbReference type="KEGG" id="xoo:XOO2987"/>
<dbReference type="InterPro" id="IPR029063">
    <property type="entry name" value="SAM-dependent_MTases_sf"/>
</dbReference>
<dbReference type="Proteomes" id="UP000006735">
    <property type="component" value="Chromosome"/>
</dbReference>
<evidence type="ECO:0000313" key="3">
    <source>
        <dbReference type="Proteomes" id="UP000006735"/>
    </source>
</evidence>
<dbReference type="InterPro" id="IPR050508">
    <property type="entry name" value="Methyltransf_Superfamily"/>
</dbReference>
<dbReference type="EMBL" id="AE013598">
    <property type="protein sequence ID" value="AAW76241.1"/>
    <property type="molecule type" value="Genomic_DNA"/>
</dbReference>
<dbReference type="InterPro" id="IPR013216">
    <property type="entry name" value="Methyltransf_11"/>
</dbReference>
<organism evidence="2 3">
    <name type="scientific">Xanthomonas oryzae pv. oryzae (strain KACC10331 / KXO85)</name>
    <dbReference type="NCBI Taxonomy" id="291331"/>
    <lineage>
        <taxon>Bacteria</taxon>
        <taxon>Pseudomonadati</taxon>
        <taxon>Pseudomonadota</taxon>
        <taxon>Gammaproteobacteria</taxon>
        <taxon>Lysobacterales</taxon>
        <taxon>Lysobacteraceae</taxon>
        <taxon>Xanthomonas</taxon>
    </lineage>
</organism>
<dbReference type="STRING" id="291331.XOO2987"/>
<proteinExistence type="predicted"/>
<name>Q5GYI0_XANOR</name>
<dbReference type="Gene3D" id="3.40.50.150">
    <property type="entry name" value="Vaccinia Virus protein VP39"/>
    <property type="match status" value="1"/>
</dbReference>